<dbReference type="PANTHER" id="PTHR43333:SF1">
    <property type="entry name" value="D-ISOMER SPECIFIC 2-HYDROXYACID DEHYDROGENASE NAD-BINDING DOMAIN-CONTAINING PROTEIN"/>
    <property type="match status" value="1"/>
</dbReference>
<feature type="domain" description="D-isomer specific 2-hydroxyacid dehydrogenase NAD-binding" evidence="3">
    <location>
        <begin position="103"/>
        <end position="273"/>
    </location>
</feature>
<dbReference type="Proteomes" id="UP000294616">
    <property type="component" value="Unassembled WGS sequence"/>
</dbReference>
<comment type="caution">
    <text evidence="4">The sequence shown here is derived from an EMBL/GenBank/DDBJ whole genome shotgun (WGS) entry which is preliminary data.</text>
</comment>
<dbReference type="RefSeq" id="WP_132220394.1">
    <property type="nucleotide sequence ID" value="NZ_SMGO01000001.1"/>
</dbReference>
<reference evidence="4 5" key="1">
    <citation type="submission" date="2019-03" db="EMBL/GenBank/DDBJ databases">
        <title>Genomic Encyclopedia of Archaeal and Bacterial Type Strains, Phase II (KMG-II): from individual species to whole genera.</title>
        <authorList>
            <person name="Goeker M."/>
        </authorList>
    </citation>
    <scope>NUCLEOTIDE SEQUENCE [LARGE SCALE GENOMIC DNA]</scope>
    <source>
        <strain evidence="4 5">DSM 22554</strain>
    </source>
</reference>
<name>A0A4R1LYY4_9SPHI</name>
<dbReference type="Pfam" id="PF02826">
    <property type="entry name" value="2-Hacid_dh_C"/>
    <property type="match status" value="1"/>
</dbReference>
<dbReference type="AlphaFoldDB" id="A0A4R1LYY4"/>
<evidence type="ECO:0000313" key="5">
    <source>
        <dbReference type="Proteomes" id="UP000294616"/>
    </source>
</evidence>
<accession>A0A4R1LYY4</accession>
<organism evidence="4 5">
    <name type="scientific">Albibacterium bauzanense</name>
    <dbReference type="NCBI Taxonomy" id="653929"/>
    <lineage>
        <taxon>Bacteria</taxon>
        <taxon>Pseudomonadati</taxon>
        <taxon>Bacteroidota</taxon>
        <taxon>Sphingobacteriia</taxon>
        <taxon>Sphingobacteriales</taxon>
        <taxon>Sphingobacteriaceae</taxon>
        <taxon>Albibacterium</taxon>
    </lineage>
</organism>
<proteinExistence type="predicted"/>
<evidence type="ECO:0000256" key="2">
    <source>
        <dbReference type="ARBA" id="ARBA00023027"/>
    </source>
</evidence>
<dbReference type="GO" id="GO:0051287">
    <property type="term" value="F:NAD binding"/>
    <property type="evidence" value="ECO:0007669"/>
    <property type="project" value="InterPro"/>
</dbReference>
<evidence type="ECO:0000256" key="1">
    <source>
        <dbReference type="ARBA" id="ARBA00023002"/>
    </source>
</evidence>
<dbReference type="OrthoDB" id="1522997at2"/>
<dbReference type="SUPFAM" id="SSF51735">
    <property type="entry name" value="NAD(P)-binding Rossmann-fold domains"/>
    <property type="match status" value="1"/>
</dbReference>
<protein>
    <submittedName>
        <fullName evidence="4">Phosphoglycerate dehydrogenase-like enzyme</fullName>
    </submittedName>
</protein>
<dbReference type="InterPro" id="IPR036291">
    <property type="entry name" value="NAD(P)-bd_dom_sf"/>
</dbReference>
<dbReference type="EMBL" id="SMGO01000001">
    <property type="protein sequence ID" value="TCK84768.1"/>
    <property type="molecule type" value="Genomic_DNA"/>
</dbReference>
<dbReference type="Gene3D" id="3.40.50.720">
    <property type="entry name" value="NAD(P)-binding Rossmann-like Domain"/>
    <property type="match status" value="2"/>
</dbReference>
<evidence type="ECO:0000313" key="4">
    <source>
        <dbReference type="EMBL" id="TCK84768.1"/>
    </source>
</evidence>
<dbReference type="GO" id="GO:0016491">
    <property type="term" value="F:oxidoreductase activity"/>
    <property type="evidence" value="ECO:0007669"/>
    <property type="project" value="UniProtKB-KW"/>
</dbReference>
<sequence length="310" mass="34495">MKVFIYTDLNQSLQEKLRIELPPGTELSFKSNLSESEVLPAFKLAEVIMGNPPPSWFEEPLPSPKFWQIDSAGFNQYQHLKLNTTIANMGDLFSQDCAETIIGGILALYRGLNHLIKFQLDKEWRAQEIRPFTESLGDKKVLILGSGTIGLAVKKALSGFGCQIKTTARNNPIADFHSFEEILKALPETDLVINTLPGTLTHYVSQTFIEAMRKGSIYANIGRGNTTDEKALIANLANNKLGGAVLDVTEKEPLSKDSPLWTMDNVILTQHTGGSGSQEVIGRVKRFISNFYLFIKDEEINDKVELQTGY</sequence>
<dbReference type="InterPro" id="IPR006140">
    <property type="entry name" value="D-isomer_DH_NAD-bd"/>
</dbReference>
<dbReference type="PANTHER" id="PTHR43333">
    <property type="entry name" value="2-HACID_DH_C DOMAIN-CONTAINING PROTEIN"/>
    <property type="match status" value="1"/>
</dbReference>
<evidence type="ECO:0000259" key="3">
    <source>
        <dbReference type="Pfam" id="PF02826"/>
    </source>
</evidence>
<gene>
    <name evidence="4" type="ORF">C8N28_0061</name>
</gene>
<keyword evidence="5" id="KW-1185">Reference proteome</keyword>
<keyword evidence="1" id="KW-0560">Oxidoreductase</keyword>
<keyword evidence="2" id="KW-0520">NAD</keyword>